<dbReference type="EMBL" id="LR877148">
    <property type="protein sequence ID" value="CAD2215045.1"/>
    <property type="molecule type" value="Genomic_DNA"/>
</dbReference>
<gene>
    <name evidence="2" type="ORF">ADEAN_000249800</name>
</gene>
<feature type="region of interest" description="Disordered" evidence="1">
    <location>
        <begin position="1"/>
        <end position="20"/>
    </location>
</feature>
<reference evidence="2 3" key="1">
    <citation type="submission" date="2020-08" db="EMBL/GenBank/DDBJ databases">
        <authorList>
            <person name="Newling K."/>
            <person name="Davey J."/>
            <person name="Forrester S."/>
        </authorList>
    </citation>
    <scope>NUCLEOTIDE SEQUENCE [LARGE SCALE GENOMIC DNA]</scope>
    <source>
        <strain evidence="3">Crithidia deanei Carvalho (ATCC PRA-265)</strain>
    </source>
</reference>
<keyword evidence="3" id="KW-1185">Reference proteome</keyword>
<name>A0A7G2C6D3_9TRYP</name>
<dbReference type="AlphaFoldDB" id="A0A7G2C6D3"/>
<accession>A0A7G2C6D3</accession>
<evidence type="ECO:0000313" key="3">
    <source>
        <dbReference type="Proteomes" id="UP000515908"/>
    </source>
</evidence>
<feature type="region of interest" description="Disordered" evidence="1">
    <location>
        <begin position="37"/>
        <end position="59"/>
    </location>
</feature>
<feature type="region of interest" description="Disordered" evidence="1">
    <location>
        <begin position="77"/>
        <end position="181"/>
    </location>
</feature>
<dbReference type="VEuPathDB" id="TriTrypDB:ADEAN_000249800"/>
<feature type="compositionally biased region" description="Polar residues" evidence="1">
    <location>
        <begin position="112"/>
        <end position="122"/>
    </location>
</feature>
<feature type="compositionally biased region" description="Polar residues" evidence="1">
    <location>
        <begin position="42"/>
        <end position="58"/>
    </location>
</feature>
<protein>
    <submittedName>
        <fullName evidence="2">Uncharacterized protein</fullName>
    </submittedName>
</protein>
<feature type="compositionally biased region" description="Polar residues" evidence="1">
    <location>
        <begin position="169"/>
        <end position="181"/>
    </location>
</feature>
<feature type="compositionally biased region" description="Basic and acidic residues" evidence="1">
    <location>
        <begin position="86"/>
        <end position="104"/>
    </location>
</feature>
<evidence type="ECO:0000313" key="2">
    <source>
        <dbReference type="EMBL" id="CAD2215045.1"/>
    </source>
</evidence>
<proteinExistence type="predicted"/>
<sequence length="181" mass="19886">MKSLPSSRKRGRLEEEEGVDFVQDSFPAVRSSVAKAHRLDENSSSSLAPWNPSLSQKSYRGEVDAKGSAVLVANSFVPETFANPNQEDRLTERDQHGRKSEKQRGLVIGDSENASTRTTTHLATHVVGSQPVEDDGVIPSSAAAAKDHRRNYRGTRSGGHSRKNWKECLSTSTAVTRRSRL</sequence>
<feature type="compositionally biased region" description="Basic residues" evidence="1">
    <location>
        <begin position="147"/>
        <end position="163"/>
    </location>
</feature>
<dbReference type="Proteomes" id="UP000515908">
    <property type="component" value="Chromosome 04"/>
</dbReference>
<organism evidence="2 3">
    <name type="scientific">Angomonas deanei</name>
    <dbReference type="NCBI Taxonomy" id="59799"/>
    <lineage>
        <taxon>Eukaryota</taxon>
        <taxon>Discoba</taxon>
        <taxon>Euglenozoa</taxon>
        <taxon>Kinetoplastea</taxon>
        <taxon>Metakinetoplastina</taxon>
        <taxon>Trypanosomatida</taxon>
        <taxon>Trypanosomatidae</taxon>
        <taxon>Strigomonadinae</taxon>
        <taxon>Angomonas</taxon>
    </lineage>
</organism>
<evidence type="ECO:0000256" key="1">
    <source>
        <dbReference type="SAM" id="MobiDB-lite"/>
    </source>
</evidence>